<evidence type="ECO:0000313" key="2">
    <source>
        <dbReference type="EMBL" id="EZQ11048.1"/>
    </source>
</evidence>
<proteinExistence type="predicted"/>
<feature type="domain" description="Fe/B12 periplasmic-binding" evidence="1">
    <location>
        <begin position="42"/>
        <end position="304"/>
    </location>
</feature>
<protein>
    <submittedName>
        <fullName evidence="2">XRE family transcriptional regulator</fullName>
    </submittedName>
</protein>
<sequence>MIGIVVALIIIVGLISFELYSNIQKSPPYESSTNSGSKINLRVISLSPSDTQILVSLGLGKYVVGVDSYSYSLLKSLNDTSLLPYNITIFNQISPPNISGLVELKPSVIIGEEGLIGNYFTQMKEAGLNVYLTNDDFASNYYEIEQSIMNVSRLFNSSNEGNQLNQWMNQKLQEFSTTGNISVADIIWICPNYDFFTAGGNVFINSIISLSGGINVFGSQSGYPLLNPGQLLLANPDVIFVQVIYNLSYTEYLVNHMPGIQNVSAYKDHRIYFISENAINLVNEPGPLSVYAIPMIHDIIYGEAPEYINWTWVKQNINPTLPVY</sequence>
<dbReference type="InterPro" id="IPR002491">
    <property type="entry name" value="ABC_transptr_periplasmic_BD"/>
</dbReference>
<reference evidence="2 3" key="1">
    <citation type="submission" date="2014-03" db="EMBL/GenBank/DDBJ databases">
        <title>Draft genome sequence of the novel thermoacidophilic archaea Acidianus copahuensis ALE1 strain, isolated from Copahue volcanic area in Neuquen Argentina.</title>
        <authorList>
            <person name="Urbieta M.S."/>
            <person name="Rascovan N."/>
            <person name="Castro C."/>
            <person name="Revale S."/>
            <person name="Giaveno M.A."/>
            <person name="Vazquez M.P."/>
            <person name="Donati E.R."/>
        </authorList>
    </citation>
    <scope>NUCLEOTIDE SEQUENCE [LARGE SCALE GENOMIC DNA]</scope>
    <source>
        <strain evidence="2 3">ALE1</strain>
    </source>
</reference>
<dbReference type="PANTHER" id="PTHR30535">
    <property type="entry name" value="VITAMIN B12-BINDING PROTEIN"/>
    <property type="match status" value="1"/>
</dbReference>
<dbReference type="SUPFAM" id="SSF53807">
    <property type="entry name" value="Helical backbone' metal receptor"/>
    <property type="match status" value="1"/>
</dbReference>
<dbReference type="Gene3D" id="3.40.50.1980">
    <property type="entry name" value="Nitrogenase molybdenum iron protein domain"/>
    <property type="match status" value="2"/>
</dbReference>
<accession>A0A031LV92</accession>
<dbReference type="AlphaFoldDB" id="A0A031LV92"/>
<dbReference type="InterPro" id="IPR050902">
    <property type="entry name" value="ABC_Transporter_SBP"/>
</dbReference>
<dbReference type="Pfam" id="PF01497">
    <property type="entry name" value="Peripla_BP_2"/>
    <property type="match status" value="1"/>
</dbReference>
<dbReference type="EMBL" id="JFZT01000017">
    <property type="protein sequence ID" value="EZQ11048.1"/>
    <property type="molecule type" value="Genomic_DNA"/>
</dbReference>
<evidence type="ECO:0000259" key="1">
    <source>
        <dbReference type="PROSITE" id="PS50983"/>
    </source>
</evidence>
<comment type="caution">
    <text evidence="2">The sequence shown here is derived from an EMBL/GenBank/DDBJ whole genome shotgun (WGS) entry which is preliminary data.</text>
</comment>
<organism evidence="2 3">
    <name type="scientific">Candidatus Acidianus copahuensis</name>
    <dbReference type="NCBI Taxonomy" id="1160895"/>
    <lineage>
        <taxon>Archaea</taxon>
        <taxon>Thermoproteota</taxon>
        <taxon>Thermoprotei</taxon>
        <taxon>Sulfolobales</taxon>
        <taxon>Sulfolobaceae</taxon>
        <taxon>Acidianus</taxon>
    </lineage>
</organism>
<dbReference type="STRING" id="1160895.CM19_02280"/>
<dbReference type="PROSITE" id="PS50983">
    <property type="entry name" value="FE_B12_PBP"/>
    <property type="match status" value="1"/>
</dbReference>
<dbReference type="PANTHER" id="PTHR30535:SF34">
    <property type="entry name" value="MOLYBDATE-BINDING PROTEIN MOLA"/>
    <property type="match status" value="1"/>
</dbReference>
<evidence type="ECO:0000313" key="3">
    <source>
        <dbReference type="Proteomes" id="UP000024332"/>
    </source>
</evidence>
<gene>
    <name evidence="2" type="ORF">CM19_02280</name>
</gene>
<name>A0A031LV92_9CREN</name>
<keyword evidence="3" id="KW-1185">Reference proteome</keyword>
<dbReference type="Proteomes" id="UP000024332">
    <property type="component" value="Unassembled WGS sequence"/>
</dbReference>